<evidence type="ECO:0000256" key="1">
    <source>
        <dbReference type="SAM" id="MobiDB-lite"/>
    </source>
</evidence>
<proteinExistence type="predicted"/>
<dbReference type="OrthoDB" id="63267at2759"/>
<feature type="region of interest" description="Disordered" evidence="1">
    <location>
        <begin position="201"/>
        <end position="229"/>
    </location>
</feature>
<keyword evidence="3" id="KW-1185">Reference proteome</keyword>
<gene>
    <name evidence="2" type="ORF">L227DRAFT_354145</name>
</gene>
<accession>A0A5C2RV97</accession>
<dbReference type="STRING" id="1328759.A0A5C2RV97"/>
<protein>
    <submittedName>
        <fullName evidence="2">Uncharacterized protein</fullName>
    </submittedName>
</protein>
<dbReference type="Proteomes" id="UP000313359">
    <property type="component" value="Unassembled WGS sequence"/>
</dbReference>
<evidence type="ECO:0000313" key="2">
    <source>
        <dbReference type="EMBL" id="RPD54377.1"/>
    </source>
</evidence>
<sequence length="229" mass="25252">MQHLSASVPVVKQNDEVLRRMGREIHSLLPKDLHYCEAPRKAPSPLKDALGLVEVQRWQEVMMESELGCWAAAGAMDGDASTLIVLRVIQGLEAAPKAEGIYAWFAIEPAGTLTLRLSFVKENVRKRPLDPPGGLNCQGVIGKKDEVDEMNGHKSVQRQFYQIILCAPGNSFLLYAKTVHAPVEDDAEKIKQCIPHRFESVNNSRRLHSRDGPSPTHCPVGQHGSACST</sequence>
<reference evidence="2" key="1">
    <citation type="journal article" date="2018" name="Genome Biol. Evol.">
        <title>Genomics and development of Lentinus tigrinus, a white-rot wood-decaying mushroom with dimorphic fruiting bodies.</title>
        <authorList>
            <person name="Wu B."/>
            <person name="Xu Z."/>
            <person name="Knudson A."/>
            <person name="Carlson A."/>
            <person name="Chen N."/>
            <person name="Kovaka S."/>
            <person name="LaButti K."/>
            <person name="Lipzen A."/>
            <person name="Pennachio C."/>
            <person name="Riley R."/>
            <person name="Schakwitz W."/>
            <person name="Umezawa K."/>
            <person name="Ohm R.A."/>
            <person name="Grigoriev I.V."/>
            <person name="Nagy L.G."/>
            <person name="Gibbons J."/>
            <person name="Hibbett D."/>
        </authorList>
    </citation>
    <scope>NUCLEOTIDE SEQUENCE [LARGE SCALE GENOMIC DNA]</scope>
    <source>
        <strain evidence="2">ALCF2SS1-6</strain>
    </source>
</reference>
<dbReference type="EMBL" id="ML122307">
    <property type="protein sequence ID" value="RPD54377.1"/>
    <property type="molecule type" value="Genomic_DNA"/>
</dbReference>
<name>A0A5C2RV97_9APHY</name>
<organism evidence="2 3">
    <name type="scientific">Lentinus tigrinus ALCF2SS1-6</name>
    <dbReference type="NCBI Taxonomy" id="1328759"/>
    <lineage>
        <taxon>Eukaryota</taxon>
        <taxon>Fungi</taxon>
        <taxon>Dikarya</taxon>
        <taxon>Basidiomycota</taxon>
        <taxon>Agaricomycotina</taxon>
        <taxon>Agaricomycetes</taxon>
        <taxon>Polyporales</taxon>
        <taxon>Polyporaceae</taxon>
        <taxon>Lentinus</taxon>
    </lineage>
</organism>
<dbReference type="AlphaFoldDB" id="A0A5C2RV97"/>
<evidence type="ECO:0000313" key="3">
    <source>
        <dbReference type="Proteomes" id="UP000313359"/>
    </source>
</evidence>